<dbReference type="Gene3D" id="1.10.10.60">
    <property type="entry name" value="Homeodomain-like"/>
    <property type="match status" value="1"/>
</dbReference>
<evidence type="ECO:0000259" key="5">
    <source>
        <dbReference type="PROSITE" id="PS50977"/>
    </source>
</evidence>
<dbReference type="GO" id="GO:0045892">
    <property type="term" value="P:negative regulation of DNA-templated transcription"/>
    <property type="evidence" value="ECO:0007669"/>
    <property type="project" value="InterPro"/>
</dbReference>
<reference evidence="6 7" key="1">
    <citation type="submission" date="2023-07" db="EMBL/GenBank/DDBJ databases">
        <title>Sequencing the genomes of 1000 actinobacteria strains.</title>
        <authorList>
            <person name="Klenk H.-P."/>
        </authorList>
    </citation>
    <scope>NUCLEOTIDE SEQUENCE [LARGE SCALE GENOMIC DNA]</scope>
    <source>
        <strain evidence="6 7">DSM 44711</strain>
    </source>
</reference>
<keyword evidence="3" id="KW-0804">Transcription</keyword>
<dbReference type="Gene3D" id="1.10.357.10">
    <property type="entry name" value="Tetracycline Repressor, domain 2"/>
    <property type="match status" value="1"/>
</dbReference>
<name>A0AAE4CR34_9ACTN</name>
<dbReference type="InterPro" id="IPR050109">
    <property type="entry name" value="HTH-type_TetR-like_transc_reg"/>
</dbReference>
<dbReference type="Pfam" id="PF00440">
    <property type="entry name" value="TetR_N"/>
    <property type="match status" value="1"/>
</dbReference>
<dbReference type="InterPro" id="IPR004111">
    <property type="entry name" value="Repressor_TetR_C"/>
</dbReference>
<proteinExistence type="predicted"/>
<dbReference type="SUPFAM" id="SSF48498">
    <property type="entry name" value="Tetracyclin repressor-like, C-terminal domain"/>
    <property type="match status" value="1"/>
</dbReference>
<keyword evidence="2 4" id="KW-0238">DNA-binding</keyword>
<protein>
    <submittedName>
        <fullName evidence="6">AcrR family transcriptional regulator</fullName>
    </submittedName>
</protein>
<sequence length="220" mass="23311">MSPRRGDALSRDRIVDATVQLLDAEGEAGLTVRAVTARLATGRGAIYHHVSGKDDLLAAAADGVVGRALTGLADDDDAERAVRAVALAIFEAIDAHPWLGAQLARDPAQPAVLRIWKTVGGPLRRLGLTGTALPNTGSALVNYVLGAAAQHAAGARRAPDEAARRAYLEDLATRWAQHDDDPIVRETAAVLRDHDDRQQFLAGVDIFLAGARALTRPDRS</sequence>
<comment type="caution">
    <text evidence="6">The sequence shown here is derived from an EMBL/GenBank/DDBJ whole genome shotgun (WGS) entry which is preliminary data.</text>
</comment>
<evidence type="ECO:0000256" key="1">
    <source>
        <dbReference type="ARBA" id="ARBA00023015"/>
    </source>
</evidence>
<dbReference type="PANTHER" id="PTHR30055:SF151">
    <property type="entry name" value="TRANSCRIPTIONAL REGULATORY PROTEIN"/>
    <property type="match status" value="1"/>
</dbReference>
<accession>A0AAE4CR34</accession>
<gene>
    <name evidence="6" type="ORF">J2S44_001382</name>
</gene>
<dbReference type="GO" id="GO:0000976">
    <property type="term" value="F:transcription cis-regulatory region binding"/>
    <property type="evidence" value="ECO:0007669"/>
    <property type="project" value="TreeGrafter"/>
</dbReference>
<evidence type="ECO:0000313" key="6">
    <source>
        <dbReference type="EMBL" id="MDR7321132.1"/>
    </source>
</evidence>
<dbReference type="GO" id="GO:0003700">
    <property type="term" value="F:DNA-binding transcription factor activity"/>
    <property type="evidence" value="ECO:0007669"/>
    <property type="project" value="TreeGrafter"/>
</dbReference>
<dbReference type="Pfam" id="PF02909">
    <property type="entry name" value="TetR_C_1"/>
    <property type="match status" value="1"/>
</dbReference>
<dbReference type="InterPro" id="IPR009057">
    <property type="entry name" value="Homeodomain-like_sf"/>
</dbReference>
<dbReference type="PROSITE" id="PS50977">
    <property type="entry name" value="HTH_TETR_2"/>
    <property type="match status" value="1"/>
</dbReference>
<evidence type="ECO:0000256" key="4">
    <source>
        <dbReference type="PROSITE-ProRule" id="PRU00335"/>
    </source>
</evidence>
<feature type="domain" description="HTH tetR-type" evidence="5">
    <location>
        <begin position="8"/>
        <end position="68"/>
    </location>
</feature>
<organism evidence="6 7">
    <name type="scientific">Catenuloplanes niger</name>
    <dbReference type="NCBI Taxonomy" id="587534"/>
    <lineage>
        <taxon>Bacteria</taxon>
        <taxon>Bacillati</taxon>
        <taxon>Actinomycetota</taxon>
        <taxon>Actinomycetes</taxon>
        <taxon>Micromonosporales</taxon>
        <taxon>Micromonosporaceae</taxon>
        <taxon>Catenuloplanes</taxon>
    </lineage>
</organism>
<dbReference type="EMBL" id="JAVDYC010000001">
    <property type="protein sequence ID" value="MDR7321132.1"/>
    <property type="molecule type" value="Genomic_DNA"/>
</dbReference>
<keyword evidence="1" id="KW-0805">Transcription regulation</keyword>
<dbReference type="InterPro" id="IPR001647">
    <property type="entry name" value="HTH_TetR"/>
</dbReference>
<evidence type="ECO:0000313" key="7">
    <source>
        <dbReference type="Proteomes" id="UP001183629"/>
    </source>
</evidence>
<dbReference type="PANTHER" id="PTHR30055">
    <property type="entry name" value="HTH-TYPE TRANSCRIPTIONAL REGULATOR RUTR"/>
    <property type="match status" value="1"/>
</dbReference>
<dbReference type="SUPFAM" id="SSF46689">
    <property type="entry name" value="Homeodomain-like"/>
    <property type="match status" value="1"/>
</dbReference>
<keyword evidence="7" id="KW-1185">Reference proteome</keyword>
<feature type="DNA-binding region" description="H-T-H motif" evidence="4">
    <location>
        <begin position="31"/>
        <end position="50"/>
    </location>
</feature>
<dbReference type="RefSeq" id="WP_310409917.1">
    <property type="nucleotide sequence ID" value="NZ_JAVDYC010000001.1"/>
</dbReference>
<evidence type="ECO:0000256" key="2">
    <source>
        <dbReference type="ARBA" id="ARBA00023125"/>
    </source>
</evidence>
<dbReference type="AlphaFoldDB" id="A0AAE4CR34"/>
<dbReference type="Proteomes" id="UP001183629">
    <property type="component" value="Unassembled WGS sequence"/>
</dbReference>
<evidence type="ECO:0000256" key="3">
    <source>
        <dbReference type="ARBA" id="ARBA00023163"/>
    </source>
</evidence>
<dbReference type="InterPro" id="IPR036271">
    <property type="entry name" value="Tet_transcr_reg_TetR-rel_C_sf"/>
</dbReference>